<protein>
    <submittedName>
        <fullName evidence="4">Outer membrane protein assembly factor BamB</fullName>
    </submittedName>
</protein>
<feature type="chain" id="PRO_5031138121" evidence="2">
    <location>
        <begin position="26"/>
        <end position="563"/>
    </location>
</feature>
<evidence type="ECO:0000313" key="5">
    <source>
        <dbReference type="Proteomes" id="UP000551616"/>
    </source>
</evidence>
<dbReference type="InterPro" id="IPR011047">
    <property type="entry name" value="Quinoprotein_ADH-like_sf"/>
</dbReference>
<dbReference type="PANTHER" id="PTHR34512">
    <property type="entry name" value="CELL SURFACE PROTEIN"/>
    <property type="match status" value="1"/>
</dbReference>
<evidence type="ECO:0000256" key="2">
    <source>
        <dbReference type="SAM" id="SignalP"/>
    </source>
</evidence>
<dbReference type="SUPFAM" id="SSF50998">
    <property type="entry name" value="Quinoprotein alcohol dehydrogenase-like"/>
    <property type="match status" value="1"/>
</dbReference>
<organism evidence="4 5">
    <name type="scientific">Bremerella alba</name>
    <dbReference type="NCBI Taxonomy" id="980252"/>
    <lineage>
        <taxon>Bacteria</taxon>
        <taxon>Pseudomonadati</taxon>
        <taxon>Planctomycetota</taxon>
        <taxon>Planctomycetia</taxon>
        <taxon>Pirellulales</taxon>
        <taxon>Pirellulaceae</taxon>
        <taxon>Bremerella</taxon>
    </lineage>
</organism>
<feature type="signal peptide" evidence="2">
    <location>
        <begin position="1"/>
        <end position="25"/>
    </location>
</feature>
<evidence type="ECO:0000259" key="3">
    <source>
        <dbReference type="Pfam" id="PF13360"/>
    </source>
</evidence>
<sequence length="563" mass="60141">MHIQKCVTRLTLFALAMLVASPALAQLGPRTFSPLELERLGLEKMWTGQMPIDPHRSEIETFRQVVSLKNPLVVFEVEHAGRSATFASNELSILGEPLGEAGAKAKADQYVARLDQSKEKPVVSRLEIPEVTFLAQSNAGMLMAINGRTGRTEWSKLYGRRGYPQPTPDANDEFVFTINDFALNCLYRSNGELVWNRKLEGVPIAGPVVGEDFTYVPLLDGTVVAYDFKGGPRLTPRYKSLGKIHKPMIASKTSVAWATDRDYFYVGYADRPLIRYRIESSGQILAPPSFENPLRLFFTTETGYVYCIYATDGSIQWRFSCGQPIDTSAIAIGDSVFVALQRGGLYKLSIEDGGVKWFVPRVEKFLAANDQYVYALDQTNNLVVLDINSGAQVGTLDLSGYDFFYTNVQTDRVIIGTKKGRLVVLRSAAHPYPMVHVNVKAPASEEGAPEGDKKEEGKKGDDKPAVDPFAAPGGGVADPFAAPGGGGTPAADPFGGSGGGNANPFGPPSGGGGNADPFGSGSSDPFGGGNSGGDSNDPFGGGASSDPFGSSDSGAGMDDPFGN</sequence>
<evidence type="ECO:0000313" key="4">
    <source>
        <dbReference type="EMBL" id="MBA2113303.1"/>
    </source>
</evidence>
<keyword evidence="5" id="KW-1185">Reference proteome</keyword>
<feature type="compositionally biased region" description="Low complexity" evidence="1">
    <location>
        <begin position="466"/>
        <end position="482"/>
    </location>
</feature>
<dbReference type="Gene3D" id="2.130.10.10">
    <property type="entry name" value="YVTN repeat-like/Quinoprotein amine dehydrogenase"/>
    <property type="match status" value="2"/>
</dbReference>
<feature type="region of interest" description="Disordered" evidence="1">
    <location>
        <begin position="436"/>
        <end position="563"/>
    </location>
</feature>
<feature type="domain" description="Pyrrolo-quinoline quinone repeat" evidence="3">
    <location>
        <begin position="140"/>
        <end position="277"/>
    </location>
</feature>
<name>A0A7V9A5K4_9BACT</name>
<comment type="caution">
    <text evidence="4">The sequence shown here is derived from an EMBL/GenBank/DDBJ whole genome shotgun (WGS) entry which is preliminary data.</text>
</comment>
<feature type="domain" description="Pyrrolo-quinoline quinone repeat" evidence="3">
    <location>
        <begin position="295"/>
        <end position="424"/>
    </location>
</feature>
<dbReference type="EMBL" id="JABRWO010000001">
    <property type="protein sequence ID" value="MBA2113303.1"/>
    <property type="molecule type" value="Genomic_DNA"/>
</dbReference>
<dbReference type="Proteomes" id="UP000551616">
    <property type="component" value="Unassembled WGS sequence"/>
</dbReference>
<evidence type="ECO:0000256" key="1">
    <source>
        <dbReference type="SAM" id="MobiDB-lite"/>
    </source>
</evidence>
<accession>A0A7V9A5K4</accession>
<keyword evidence="2" id="KW-0732">Signal</keyword>
<dbReference type="InterPro" id="IPR002372">
    <property type="entry name" value="PQQ_rpt_dom"/>
</dbReference>
<dbReference type="InterPro" id="IPR015943">
    <property type="entry name" value="WD40/YVTN_repeat-like_dom_sf"/>
</dbReference>
<dbReference type="AlphaFoldDB" id="A0A7V9A5K4"/>
<gene>
    <name evidence="4" type="primary">bamB_3</name>
    <name evidence="4" type="ORF">HOV93_04520</name>
</gene>
<proteinExistence type="predicted"/>
<dbReference type="RefSeq" id="WP_207394790.1">
    <property type="nucleotide sequence ID" value="NZ_JABRWO010000001.1"/>
</dbReference>
<feature type="compositionally biased region" description="Low complexity" evidence="1">
    <location>
        <begin position="515"/>
        <end position="525"/>
    </location>
</feature>
<feature type="compositionally biased region" description="Basic and acidic residues" evidence="1">
    <location>
        <begin position="450"/>
        <end position="465"/>
    </location>
</feature>
<dbReference type="Pfam" id="PF13360">
    <property type="entry name" value="PQQ_2"/>
    <property type="match status" value="2"/>
</dbReference>
<reference evidence="4 5" key="1">
    <citation type="submission" date="2020-05" db="EMBL/GenBank/DDBJ databases">
        <title>Bremerella alba sp. nov., a novel planctomycete isolated from the surface of the macroalga Fucus spiralis.</title>
        <authorList>
            <person name="Godinho O."/>
            <person name="Botelho R."/>
            <person name="Albuquerque L."/>
            <person name="Wiegand S."/>
            <person name="Da Costa M.S."/>
            <person name="Lobo-Da-Cunha A."/>
            <person name="Jogler C."/>
            <person name="Lage O.M."/>
        </authorList>
    </citation>
    <scope>NUCLEOTIDE SEQUENCE [LARGE SCALE GENOMIC DNA]</scope>
    <source>
        <strain evidence="4 5">FF15</strain>
    </source>
</reference>
<dbReference type="PANTHER" id="PTHR34512:SF30">
    <property type="entry name" value="OUTER MEMBRANE PROTEIN ASSEMBLY FACTOR BAMB"/>
    <property type="match status" value="1"/>
</dbReference>